<dbReference type="Proteomes" id="UP000076587">
    <property type="component" value="Unassembled WGS sequence"/>
</dbReference>
<dbReference type="RefSeq" id="WP_063378081.1">
    <property type="nucleotide sequence ID" value="NZ_AUXT01000182.1"/>
</dbReference>
<dbReference type="InterPro" id="IPR050312">
    <property type="entry name" value="IolE/XylAMocC-like"/>
</dbReference>
<dbReference type="EMBL" id="AUXT01000182">
    <property type="protein sequence ID" value="KZN45124.1"/>
    <property type="molecule type" value="Genomic_DNA"/>
</dbReference>
<dbReference type="InterPro" id="IPR036237">
    <property type="entry name" value="Xyl_isomerase-like_sf"/>
</dbReference>
<dbReference type="InterPro" id="IPR013022">
    <property type="entry name" value="Xyl_isomerase-like_TIM-brl"/>
</dbReference>
<dbReference type="Pfam" id="PF01261">
    <property type="entry name" value="AP_endonuc_2"/>
    <property type="match status" value="1"/>
</dbReference>
<dbReference type="SUPFAM" id="SSF51658">
    <property type="entry name" value="Xylose isomerase-like"/>
    <property type="match status" value="1"/>
</dbReference>
<dbReference type="Gene3D" id="3.20.20.150">
    <property type="entry name" value="Divalent-metal-dependent TIM barrel enzymes"/>
    <property type="match status" value="1"/>
</dbReference>
<evidence type="ECO:0000259" key="1">
    <source>
        <dbReference type="Pfam" id="PF01261"/>
    </source>
</evidence>
<proteinExistence type="predicted"/>
<dbReference type="AlphaFoldDB" id="A0A167A9E0"/>
<evidence type="ECO:0000313" key="3">
    <source>
        <dbReference type="Proteomes" id="UP000076587"/>
    </source>
</evidence>
<gene>
    <name evidence="2" type="ORF">N482_15205</name>
</gene>
<name>A0A167A9E0_9GAMM</name>
<dbReference type="PANTHER" id="PTHR12110">
    <property type="entry name" value="HYDROXYPYRUVATE ISOMERASE"/>
    <property type="match status" value="1"/>
</dbReference>
<feature type="domain" description="Xylose isomerase-like TIM barrel" evidence="1">
    <location>
        <begin position="34"/>
        <end position="299"/>
    </location>
</feature>
<sequence length="350" mass="39269">MQRNSDMYFSFFMFGSNFAIEDPAFLDQAMVHIRRLVEMGYTGFEFHPGREDTTAYAFPTYQQELDAYIAFRKRMDDEGFSHIKVATNVGATTECDPSSSCTNIREAGIAYLKSRIDITAALGGDIMMGPMVIPYGRFVVRAPNGEQVWSDELQDELATRYRTAQQSFILLGEYATSKGVKLAIEPISHWETPGPNKLAQLISFLDGIDNPTVGVVLDSAQEVLDGDGPEVFKAQIDHIADQGRLHYAQASPPDRGDLVNCWLPWEAIFTPILNRFNGPIAVEIFNAVGAFNHGLRLSRRKFWVPEVDAPNGYPNAYEIAQSAYDFTQTKLNKIRCELSSNSRKLTHTNR</sequence>
<evidence type="ECO:0000313" key="2">
    <source>
        <dbReference type="EMBL" id="KZN45124.1"/>
    </source>
</evidence>
<dbReference type="OrthoDB" id="3967277at2"/>
<reference evidence="2 3" key="1">
    <citation type="submission" date="2013-07" db="EMBL/GenBank/DDBJ databases">
        <title>Comparative Genomic and Metabolomic Analysis of Twelve Strains of Pseudoalteromonas luteoviolacea.</title>
        <authorList>
            <person name="Vynne N.G."/>
            <person name="Mansson M."/>
            <person name="Gram L."/>
        </authorList>
    </citation>
    <scope>NUCLEOTIDE SEQUENCE [LARGE SCALE GENOMIC DNA]</scope>
    <source>
        <strain evidence="2 3">NCIMB 1942</strain>
    </source>
</reference>
<dbReference type="PANTHER" id="PTHR12110:SF41">
    <property type="entry name" value="INOSOSE DEHYDRATASE"/>
    <property type="match status" value="1"/>
</dbReference>
<dbReference type="PATRIC" id="fig|1365253.3.peg.3633"/>
<accession>A0A167A9E0</accession>
<comment type="caution">
    <text evidence="2">The sequence shown here is derived from an EMBL/GenBank/DDBJ whole genome shotgun (WGS) entry which is preliminary data.</text>
</comment>
<organism evidence="2 3">
    <name type="scientific">Pseudoalteromonas luteoviolacea NCIMB 1942</name>
    <dbReference type="NCBI Taxonomy" id="1365253"/>
    <lineage>
        <taxon>Bacteria</taxon>
        <taxon>Pseudomonadati</taxon>
        <taxon>Pseudomonadota</taxon>
        <taxon>Gammaproteobacteria</taxon>
        <taxon>Alteromonadales</taxon>
        <taxon>Pseudoalteromonadaceae</taxon>
        <taxon>Pseudoalteromonas</taxon>
    </lineage>
</organism>
<protein>
    <recommendedName>
        <fullName evidence="1">Xylose isomerase-like TIM barrel domain-containing protein</fullName>
    </recommendedName>
</protein>